<keyword evidence="1" id="KW-0812">Transmembrane</keyword>
<dbReference type="InterPro" id="IPR011642">
    <property type="entry name" value="Gate_dom"/>
</dbReference>
<accession>A0A926CZN2</accession>
<organism evidence="3 4">
    <name type="scientific">Luoshenia tenuis</name>
    <dbReference type="NCBI Taxonomy" id="2763654"/>
    <lineage>
        <taxon>Bacteria</taxon>
        <taxon>Bacillati</taxon>
        <taxon>Bacillota</taxon>
        <taxon>Clostridia</taxon>
        <taxon>Christensenellales</taxon>
        <taxon>Christensenellaceae</taxon>
        <taxon>Luoshenia</taxon>
    </lineage>
</organism>
<reference evidence="3" key="1">
    <citation type="submission" date="2020-08" db="EMBL/GenBank/DDBJ databases">
        <title>Genome public.</title>
        <authorList>
            <person name="Liu C."/>
            <person name="Sun Q."/>
        </authorList>
    </citation>
    <scope>NUCLEOTIDE SEQUENCE</scope>
    <source>
        <strain evidence="3">NSJ-44</strain>
    </source>
</reference>
<dbReference type="Pfam" id="PF07670">
    <property type="entry name" value="Gate"/>
    <property type="match status" value="2"/>
</dbReference>
<evidence type="ECO:0000259" key="2">
    <source>
        <dbReference type="Pfam" id="PF07670"/>
    </source>
</evidence>
<evidence type="ECO:0000256" key="1">
    <source>
        <dbReference type="SAM" id="Phobius"/>
    </source>
</evidence>
<feature type="transmembrane region" description="Helical" evidence="1">
    <location>
        <begin position="77"/>
        <end position="95"/>
    </location>
</feature>
<dbReference type="AlphaFoldDB" id="A0A926CZN2"/>
<feature type="transmembrane region" description="Helical" evidence="1">
    <location>
        <begin position="352"/>
        <end position="372"/>
    </location>
</feature>
<evidence type="ECO:0000313" key="3">
    <source>
        <dbReference type="EMBL" id="MBC8529058.1"/>
    </source>
</evidence>
<dbReference type="Proteomes" id="UP000654279">
    <property type="component" value="Unassembled WGS sequence"/>
</dbReference>
<comment type="caution">
    <text evidence="3">The sequence shown here is derived from an EMBL/GenBank/DDBJ whole genome shotgun (WGS) entry which is preliminary data.</text>
</comment>
<feature type="domain" description="Nucleoside transporter/FeoB GTPase Gate" evidence="2">
    <location>
        <begin position="200"/>
        <end position="290"/>
    </location>
</feature>
<dbReference type="RefSeq" id="WP_249284952.1">
    <property type="nucleotide sequence ID" value="NZ_JACRSO010000002.1"/>
</dbReference>
<keyword evidence="1" id="KW-0472">Membrane</keyword>
<dbReference type="EMBL" id="JACRSO010000002">
    <property type="protein sequence ID" value="MBC8529058.1"/>
    <property type="molecule type" value="Genomic_DNA"/>
</dbReference>
<feature type="transmembrane region" description="Helical" evidence="1">
    <location>
        <begin position="46"/>
        <end position="65"/>
    </location>
</feature>
<proteinExistence type="predicted"/>
<evidence type="ECO:0000313" key="4">
    <source>
        <dbReference type="Proteomes" id="UP000654279"/>
    </source>
</evidence>
<keyword evidence="1" id="KW-1133">Transmembrane helix</keyword>
<feature type="transmembrane region" description="Helical" evidence="1">
    <location>
        <begin position="304"/>
        <end position="326"/>
    </location>
</feature>
<feature type="transmembrane region" description="Helical" evidence="1">
    <location>
        <begin position="145"/>
        <end position="164"/>
    </location>
</feature>
<sequence>MRRKSFSLTLVFPTLLIILLILYPQQSLQAAREGFALFTGSVLPSLLPFFAAASLFVALGGAHWVGRILEPVMRHVFHCPGIAGYVLVMSFLSGYPMGARLTADLYAQGQITKADARRMTILCSTSGPVFITGAVGAGMLGNSRAGLLILLAHYAAVLITGFLWRGGKLSQPPARVSIPKPLPFGESLGKAVKSAVESIFTICGFVVLFAVIIAQLTQTGVIALLAQGLSPVLQLLQLPPDLAQAMLGGMVEMTTGCRLAAETTAPLVSKCAVIAAAISFGGFSIHAQTFAFTAKCGMRPWHYFIAKCMHALFAFCFTVILGRFLIRPDAAAAYVDYTGAYFMPIPTFVNTLHIALLYCGFAAVLLIIMLVLDYMDYRARKKGKS</sequence>
<feature type="transmembrane region" description="Helical" evidence="1">
    <location>
        <begin position="199"/>
        <end position="226"/>
    </location>
</feature>
<feature type="domain" description="Nucleoside transporter/FeoB GTPase Gate" evidence="2">
    <location>
        <begin position="41"/>
        <end position="142"/>
    </location>
</feature>
<keyword evidence="4" id="KW-1185">Reference proteome</keyword>
<name>A0A926CZN2_9FIRM</name>
<protein>
    <recommendedName>
        <fullName evidence="2">Nucleoside transporter/FeoB GTPase Gate domain-containing protein</fullName>
    </recommendedName>
</protein>
<gene>
    <name evidence="3" type="ORF">H8699_06425</name>
</gene>